<keyword evidence="4" id="KW-0325">Glycoprotein</keyword>
<proteinExistence type="predicted"/>
<keyword evidence="3" id="KW-1015">Disulfide bond</keyword>
<protein>
    <recommendedName>
        <fullName evidence="5">Sushi domain-containing protein</fullName>
    </recommendedName>
</protein>
<evidence type="ECO:0000313" key="6">
    <source>
        <dbReference type="EMBL" id="KAK7080154.1"/>
    </source>
</evidence>
<evidence type="ECO:0000256" key="3">
    <source>
        <dbReference type="ARBA" id="ARBA00023157"/>
    </source>
</evidence>
<evidence type="ECO:0000256" key="4">
    <source>
        <dbReference type="ARBA" id="ARBA00023180"/>
    </source>
</evidence>
<keyword evidence="2" id="KW-0677">Repeat</keyword>
<dbReference type="PANTHER" id="PTHR19325:SF560">
    <property type="entry name" value="SUSHI, VON WILLEBRAND FACTOR TYPE A, EGF AND PENTRAXIN DOMAIN-CONTAINING PROTEIN 1"/>
    <property type="match status" value="1"/>
</dbReference>
<organism evidence="6 7">
    <name type="scientific">Halocaridina rubra</name>
    <name type="common">Hawaiian red shrimp</name>
    <dbReference type="NCBI Taxonomy" id="373956"/>
    <lineage>
        <taxon>Eukaryota</taxon>
        <taxon>Metazoa</taxon>
        <taxon>Ecdysozoa</taxon>
        <taxon>Arthropoda</taxon>
        <taxon>Crustacea</taxon>
        <taxon>Multicrustacea</taxon>
        <taxon>Malacostraca</taxon>
        <taxon>Eumalacostraca</taxon>
        <taxon>Eucarida</taxon>
        <taxon>Decapoda</taxon>
        <taxon>Pleocyemata</taxon>
        <taxon>Caridea</taxon>
        <taxon>Atyoidea</taxon>
        <taxon>Atyidae</taxon>
        <taxon>Halocaridina</taxon>
    </lineage>
</organism>
<dbReference type="InterPro" id="IPR050350">
    <property type="entry name" value="Compl-Cell_Adhes-Reg"/>
</dbReference>
<dbReference type="AlphaFoldDB" id="A0AAN9AA87"/>
<dbReference type="Gene3D" id="2.10.70.10">
    <property type="entry name" value="Complement Module, domain 1"/>
    <property type="match status" value="1"/>
</dbReference>
<evidence type="ECO:0000256" key="1">
    <source>
        <dbReference type="ARBA" id="ARBA00022659"/>
    </source>
</evidence>
<evidence type="ECO:0000313" key="7">
    <source>
        <dbReference type="Proteomes" id="UP001381693"/>
    </source>
</evidence>
<reference evidence="6 7" key="1">
    <citation type="submission" date="2023-11" db="EMBL/GenBank/DDBJ databases">
        <title>Halocaridina rubra genome assembly.</title>
        <authorList>
            <person name="Smith C."/>
        </authorList>
    </citation>
    <scope>NUCLEOTIDE SEQUENCE [LARGE SCALE GENOMIC DNA]</scope>
    <source>
        <strain evidence="6">EP-1</strain>
        <tissue evidence="6">Whole</tissue>
    </source>
</reference>
<dbReference type="InterPro" id="IPR000436">
    <property type="entry name" value="Sushi_SCR_CCP_dom"/>
</dbReference>
<keyword evidence="1" id="KW-0768">Sushi</keyword>
<evidence type="ECO:0000256" key="2">
    <source>
        <dbReference type="ARBA" id="ARBA00022737"/>
    </source>
</evidence>
<dbReference type="SUPFAM" id="SSF57535">
    <property type="entry name" value="Complement control module/SCR domain"/>
    <property type="match status" value="1"/>
</dbReference>
<dbReference type="Pfam" id="PF00084">
    <property type="entry name" value="Sushi"/>
    <property type="match status" value="1"/>
</dbReference>
<accession>A0AAN9AA87</accession>
<name>A0AAN9AA87_HALRR</name>
<dbReference type="PANTHER" id="PTHR19325">
    <property type="entry name" value="COMPLEMENT COMPONENT-RELATED SUSHI DOMAIN-CONTAINING"/>
    <property type="match status" value="1"/>
</dbReference>
<dbReference type="InterPro" id="IPR035976">
    <property type="entry name" value="Sushi/SCR/CCP_sf"/>
</dbReference>
<feature type="domain" description="Sushi" evidence="5">
    <location>
        <begin position="151"/>
        <end position="190"/>
    </location>
</feature>
<comment type="caution">
    <text evidence="6">The sequence shown here is derived from an EMBL/GenBank/DDBJ whole genome shotgun (WGS) entry which is preliminary data.</text>
</comment>
<dbReference type="EMBL" id="JAXCGZ010006092">
    <property type="protein sequence ID" value="KAK7080154.1"/>
    <property type="molecule type" value="Genomic_DNA"/>
</dbReference>
<dbReference type="Proteomes" id="UP001381693">
    <property type="component" value="Unassembled WGS sequence"/>
</dbReference>
<keyword evidence="7" id="KW-1185">Reference proteome</keyword>
<sequence length="439" mass="47403">MLGYSGHNQWWNTTWDNETVYIDGTSVNATCDYGYQVELGLVDQEVICENGTWSSVECYAACVELPPPAGENMLEPIYTFNGIGANITYICNDTFTTIVNETFPETLPETIVECSADSVWVPKGPLTCTPMCLDDPPNASLPLKYNWDGINREVGFAVEYSCEPNYLLSTLNLSRNISCEESRNWTATEPGELSCIPGVLDPPPSPSPASIAASILESPPYLGGGNLTYVCDGDKLSPNGTNSTQITFNVSGWSSIDPEFVCYNVSYTLPVINVTEGLLGTVAGPAPPYFVSSTVNYTCPEGTMSTDGETVTLIPFTPDGWAPLDPSFVCLEGTFMPPVLPAAAFMGGYLIGAVPPFPMGSVLEYTCSEGYLSVKRDGTPTADSSTFLTYQEDGWTDLDPDFNCVIEMRDHGPVLESIVVSATKKCKIFVALDLISNLP</sequence>
<evidence type="ECO:0000259" key="5">
    <source>
        <dbReference type="Pfam" id="PF00084"/>
    </source>
</evidence>
<gene>
    <name evidence="6" type="ORF">SK128_012688</name>
</gene>